<organism evidence="1 2">
    <name type="scientific">Candidatus Contendobacter odensis Run_B_J11</name>
    <dbReference type="NCBI Taxonomy" id="1400861"/>
    <lineage>
        <taxon>Bacteria</taxon>
        <taxon>Pseudomonadati</taxon>
        <taxon>Pseudomonadota</taxon>
        <taxon>Gammaproteobacteria</taxon>
        <taxon>Candidatus Competibacteraceae</taxon>
        <taxon>Candidatus Contendibacter</taxon>
    </lineage>
</organism>
<protein>
    <submittedName>
        <fullName evidence="1">Uncharacterized protein</fullName>
    </submittedName>
</protein>
<reference evidence="1 2" key="1">
    <citation type="journal article" date="2014" name="ISME J.">
        <title>Candidatus Competibacter-lineage genomes retrieved from metagenomes reveal functional metabolic diversity.</title>
        <authorList>
            <person name="McIlroy S.J."/>
            <person name="Albertsen M."/>
            <person name="Andresen E.K."/>
            <person name="Saunders A.M."/>
            <person name="Kristiansen R."/>
            <person name="Stokholm-Bjerregaard M."/>
            <person name="Nielsen K.L."/>
            <person name="Nielsen P.H."/>
        </authorList>
    </citation>
    <scope>NUCLEOTIDE SEQUENCE [LARGE SCALE GENOMIC DNA]</scope>
    <source>
        <strain evidence="1 2">Run_B_J11</strain>
    </source>
</reference>
<gene>
    <name evidence="1" type="ORF">BN874_1620045</name>
</gene>
<dbReference type="Proteomes" id="UP000019184">
    <property type="component" value="Unassembled WGS sequence"/>
</dbReference>
<accession>A0A7U7GAA0</accession>
<name>A0A7U7GAA0_9GAMM</name>
<sequence length="56" mass="6459">MRRARIKKGVWRHPEHLAERTGLEPATPGVTGRYSNQLNYRSGIQRNIDKARLCTV</sequence>
<keyword evidence="2" id="KW-1185">Reference proteome</keyword>
<evidence type="ECO:0000313" key="1">
    <source>
        <dbReference type="EMBL" id="CDH44386.1"/>
    </source>
</evidence>
<dbReference type="AlphaFoldDB" id="A0A7U7GAA0"/>
<dbReference type="AntiFam" id="ANF00014">
    <property type="entry name" value="tRNA translation"/>
</dbReference>
<proteinExistence type="predicted"/>
<dbReference type="EMBL" id="CBTK010000071">
    <property type="protein sequence ID" value="CDH44386.1"/>
    <property type="molecule type" value="Genomic_DNA"/>
</dbReference>
<comment type="caution">
    <text evidence="1">The sequence shown here is derived from an EMBL/GenBank/DDBJ whole genome shotgun (WGS) entry which is preliminary data.</text>
</comment>
<evidence type="ECO:0000313" key="2">
    <source>
        <dbReference type="Proteomes" id="UP000019184"/>
    </source>
</evidence>